<proteinExistence type="predicted"/>
<evidence type="ECO:0008006" key="3">
    <source>
        <dbReference type="Google" id="ProtNLM"/>
    </source>
</evidence>
<name>A0A6N2CBI0_SOLCI</name>
<protein>
    <recommendedName>
        <fullName evidence="3">Retrotransposon gag domain-containing protein</fullName>
    </recommendedName>
</protein>
<organism evidence="2">
    <name type="scientific">Solanum chilense</name>
    <name type="common">Tomato</name>
    <name type="synonym">Lycopersicon chilense</name>
    <dbReference type="NCBI Taxonomy" id="4083"/>
    <lineage>
        <taxon>Eukaryota</taxon>
        <taxon>Viridiplantae</taxon>
        <taxon>Streptophyta</taxon>
        <taxon>Embryophyta</taxon>
        <taxon>Tracheophyta</taxon>
        <taxon>Spermatophyta</taxon>
        <taxon>Magnoliopsida</taxon>
        <taxon>eudicotyledons</taxon>
        <taxon>Gunneridae</taxon>
        <taxon>Pentapetalae</taxon>
        <taxon>asterids</taxon>
        <taxon>lamiids</taxon>
        <taxon>Solanales</taxon>
        <taxon>Solanaceae</taxon>
        <taxon>Solanoideae</taxon>
        <taxon>Solaneae</taxon>
        <taxon>Solanum</taxon>
        <taxon>Solanum subgen. Lycopersicon</taxon>
    </lineage>
</organism>
<evidence type="ECO:0000313" key="2">
    <source>
        <dbReference type="EMBL" id="TMX02941.1"/>
    </source>
</evidence>
<dbReference type="EMBL" id="RXGB01000539">
    <property type="protein sequence ID" value="TMX02941.1"/>
    <property type="molecule type" value="Genomic_DNA"/>
</dbReference>
<sequence>MNTRRITTRRFEEGGVQEEAPQGGLAPQGVQVPQDAQVPPRGDQVPIEGEGDEVPVVPSNMTNGEIREALPALDRAMTTHVIRYAGYRVNALESTMTSRYREFVRMNPPIFLGSKVGEDPQFFFDGVYKVLSAIGVTSREKAELASYQLRDVAQVQYTQWKDNRSVDSVPIEWKEFKEAFLEKYFPHDRREKHSEKCLVGTENCFGYGKDGHKVRDFPNGAARGKEFKQDPPSVLEGGASKTNLFYALQARGSKPDENDDIGYRDVLMYNDWILKYDAS</sequence>
<accession>A0A6N2CBI0</accession>
<comment type="caution">
    <text evidence="2">The sequence shown here is derived from an EMBL/GenBank/DDBJ whole genome shotgun (WGS) entry which is preliminary data.</text>
</comment>
<gene>
    <name evidence="2" type="ORF">EJD97_019202</name>
</gene>
<evidence type="ECO:0000256" key="1">
    <source>
        <dbReference type="SAM" id="MobiDB-lite"/>
    </source>
</evidence>
<reference evidence="2" key="1">
    <citation type="submission" date="2019-05" db="EMBL/GenBank/DDBJ databases">
        <title>The de novo reference genome and transcriptome assemblies of the wild tomato species Solanum chilense.</title>
        <authorList>
            <person name="Stam R."/>
            <person name="Nosenko T."/>
            <person name="Hoerger A.C."/>
            <person name="Stephan W."/>
            <person name="Seidel M.A."/>
            <person name="Kuhn J.M.M."/>
            <person name="Haberer G."/>
            <person name="Tellier A."/>
        </authorList>
    </citation>
    <scope>NUCLEOTIDE SEQUENCE</scope>
    <source>
        <tissue evidence="2">Mature leaves</tissue>
    </source>
</reference>
<feature type="region of interest" description="Disordered" evidence="1">
    <location>
        <begin position="1"/>
        <end position="60"/>
    </location>
</feature>
<dbReference type="AlphaFoldDB" id="A0A6N2CBI0"/>